<dbReference type="Pfam" id="PF00160">
    <property type="entry name" value="Pro_isomerase"/>
    <property type="match status" value="1"/>
</dbReference>
<keyword evidence="2" id="KW-0697">Rotamase</keyword>
<comment type="caution">
    <text evidence="5">The sequence shown here is derived from an EMBL/GenBank/DDBJ whole genome shotgun (WGS) entry which is preliminary data.</text>
</comment>
<proteinExistence type="predicted"/>
<reference evidence="5 6" key="1">
    <citation type="journal article" date="2015" name="Int. J. Syst. Evol. Microbiol.">
        <title>Carboxylicivirga linearis sp. nov., isolated from a sea cucumber culture pond.</title>
        <authorList>
            <person name="Wang F.Q."/>
            <person name="Zhou Y.X."/>
            <person name="Lin X.Z."/>
            <person name="Chen G.J."/>
            <person name="Du Z.J."/>
        </authorList>
    </citation>
    <scope>NUCLEOTIDE SEQUENCE [LARGE SCALE GENOMIC DNA]</scope>
    <source>
        <strain evidence="5 6">FB218</strain>
    </source>
</reference>
<dbReference type="Gene3D" id="2.40.100.10">
    <property type="entry name" value="Cyclophilin-like"/>
    <property type="match status" value="1"/>
</dbReference>
<dbReference type="PROSITE" id="PS51257">
    <property type="entry name" value="PROKAR_LIPOPROTEIN"/>
    <property type="match status" value="1"/>
</dbReference>
<evidence type="ECO:0000313" key="6">
    <source>
        <dbReference type="Proteomes" id="UP000708576"/>
    </source>
</evidence>
<sequence>MKSVLFGLLIVLLFQSCKSDPQIIIKTELGEIVCDIYIKDAPITAGNFLKYVDEGRFEGATFYRVVTMDNQPDNDIKIEVVQGGLYDDVHPNHLPPIEHETTKQTGILHKDGVFSMARNEPGTAQADFFFCIGDQPELDFGGKRNPDGQGFSAFGKVVSGMDVLLKIHERKNEEQYLINPVKILAIERN</sequence>
<dbReference type="InterPro" id="IPR044666">
    <property type="entry name" value="Cyclophilin_A-like"/>
</dbReference>
<evidence type="ECO:0000259" key="4">
    <source>
        <dbReference type="PROSITE" id="PS50072"/>
    </source>
</evidence>
<keyword evidence="3 5" id="KW-0413">Isomerase</keyword>
<keyword evidence="6" id="KW-1185">Reference proteome</keyword>
<evidence type="ECO:0000256" key="1">
    <source>
        <dbReference type="ARBA" id="ARBA00013194"/>
    </source>
</evidence>
<feature type="domain" description="PPIase cyclophilin-type" evidence="4">
    <location>
        <begin position="27"/>
        <end position="189"/>
    </location>
</feature>
<dbReference type="PROSITE" id="PS50072">
    <property type="entry name" value="CSA_PPIASE_2"/>
    <property type="match status" value="1"/>
</dbReference>
<dbReference type="InterPro" id="IPR029000">
    <property type="entry name" value="Cyclophilin-like_dom_sf"/>
</dbReference>
<organism evidence="5 6">
    <name type="scientific">Carboxylicivirga linearis</name>
    <dbReference type="NCBI Taxonomy" id="1628157"/>
    <lineage>
        <taxon>Bacteria</taxon>
        <taxon>Pseudomonadati</taxon>
        <taxon>Bacteroidota</taxon>
        <taxon>Bacteroidia</taxon>
        <taxon>Marinilabiliales</taxon>
        <taxon>Marinilabiliaceae</taxon>
        <taxon>Carboxylicivirga</taxon>
    </lineage>
</organism>
<protein>
    <recommendedName>
        <fullName evidence="1">peptidylprolyl isomerase</fullName>
        <ecNumber evidence="1">5.2.1.8</ecNumber>
    </recommendedName>
</protein>
<gene>
    <name evidence="5" type="ORF">KEM10_07550</name>
</gene>
<dbReference type="SUPFAM" id="SSF50891">
    <property type="entry name" value="Cyclophilin-like"/>
    <property type="match status" value="1"/>
</dbReference>
<dbReference type="Proteomes" id="UP000708576">
    <property type="component" value="Unassembled WGS sequence"/>
</dbReference>
<dbReference type="InterPro" id="IPR002130">
    <property type="entry name" value="Cyclophilin-type_PPIase_dom"/>
</dbReference>
<evidence type="ECO:0000313" key="5">
    <source>
        <dbReference type="EMBL" id="MBS2098132.1"/>
    </source>
</evidence>
<dbReference type="RefSeq" id="WP_212215379.1">
    <property type="nucleotide sequence ID" value="NZ_JAGUCO010000004.1"/>
</dbReference>
<name>A0ABS5JTD9_9BACT</name>
<dbReference type="PANTHER" id="PTHR45625">
    <property type="entry name" value="PEPTIDYL-PROLYL CIS-TRANS ISOMERASE-RELATED"/>
    <property type="match status" value="1"/>
</dbReference>
<accession>A0ABS5JTD9</accession>
<evidence type="ECO:0000256" key="3">
    <source>
        <dbReference type="ARBA" id="ARBA00023235"/>
    </source>
</evidence>
<dbReference type="PANTHER" id="PTHR45625:SF4">
    <property type="entry name" value="PEPTIDYLPROLYL ISOMERASE DOMAIN AND WD REPEAT-CONTAINING PROTEIN 1"/>
    <property type="match status" value="1"/>
</dbReference>
<dbReference type="EMBL" id="JAGUCO010000004">
    <property type="protein sequence ID" value="MBS2098132.1"/>
    <property type="molecule type" value="Genomic_DNA"/>
</dbReference>
<dbReference type="EC" id="5.2.1.8" evidence="1"/>
<evidence type="ECO:0000256" key="2">
    <source>
        <dbReference type="ARBA" id="ARBA00023110"/>
    </source>
</evidence>
<dbReference type="GO" id="GO:0016853">
    <property type="term" value="F:isomerase activity"/>
    <property type="evidence" value="ECO:0007669"/>
    <property type="project" value="UniProtKB-KW"/>
</dbReference>